<dbReference type="PANTHER" id="PTHR12910:SF2">
    <property type="entry name" value="NADH DEHYDROGENASE [UBIQUINONE] 1 ALPHA SUBCOMPLEX SUBUNIT 12"/>
    <property type="match status" value="1"/>
</dbReference>
<dbReference type="Proteomes" id="UP000034832">
    <property type="component" value="Unassembled WGS sequence"/>
</dbReference>
<keyword evidence="4" id="KW-1185">Reference proteome</keyword>
<dbReference type="Proteomes" id="UP000521227">
    <property type="component" value="Unassembled WGS sequence"/>
</dbReference>
<dbReference type="NCBIfam" id="NF006040">
    <property type="entry name" value="PRK08183.1"/>
    <property type="match status" value="1"/>
</dbReference>
<dbReference type="PANTHER" id="PTHR12910">
    <property type="entry name" value="NADH-UBIQUINONE OXIDOREDUCTASE SUBUNIT B17.2"/>
    <property type="match status" value="1"/>
</dbReference>
<protein>
    <submittedName>
        <fullName evidence="2 3">NADH:ubiquinone oxidoreductase subunit</fullName>
    </submittedName>
</protein>
<sequence>MKLFFLRFFTWWSGSTFGTQLWTRRFGELVGQDEGGNTYYRTRGGKIDPTLGFERRWVIYNGYAEATRVPPAWHGWLHHTVDTPPTEIDYKPREWEKPHRPNMTGTPAAYRPSGSTLASGRRPKATGDYQPWTPGQ</sequence>
<dbReference type="OrthoDB" id="9795340at2"/>
<dbReference type="GO" id="GO:0006979">
    <property type="term" value="P:response to oxidative stress"/>
    <property type="evidence" value="ECO:0007669"/>
    <property type="project" value="TreeGrafter"/>
</dbReference>
<feature type="region of interest" description="Disordered" evidence="1">
    <location>
        <begin position="88"/>
        <end position="136"/>
    </location>
</feature>
<evidence type="ECO:0000313" key="2">
    <source>
        <dbReference type="EMBL" id="MBB5051257.1"/>
    </source>
</evidence>
<feature type="compositionally biased region" description="Basic and acidic residues" evidence="1">
    <location>
        <begin position="88"/>
        <end position="99"/>
    </location>
</feature>
<dbReference type="RefSeq" id="WP_046826457.1">
    <property type="nucleotide sequence ID" value="NZ_JACHIJ010000002.1"/>
</dbReference>
<proteinExistence type="predicted"/>
<dbReference type="InterPro" id="IPR007763">
    <property type="entry name" value="NDUFA12"/>
</dbReference>
<reference evidence="3 4" key="1">
    <citation type="submission" date="2019-04" db="EMBL/GenBank/DDBJ databases">
        <title>Whole genome sequencing of cave bacteria.</title>
        <authorList>
            <person name="Gan H.M."/>
            <person name="Barton H."/>
            <person name="Savka M.A."/>
        </authorList>
    </citation>
    <scope>NUCLEOTIDE SEQUENCE [LARGE SCALE GENOMIC DNA]</scope>
    <source>
        <strain evidence="3 4">LC387</strain>
    </source>
</reference>
<organism evidence="3 4">
    <name type="scientific">Afipia massiliensis</name>
    <dbReference type="NCBI Taxonomy" id="211460"/>
    <lineage>
        <taxon>Bacteria</taxon>
        <taxon>Pseudomonadati</taxon>
        <taxon>Pseudomonadota</taxon>
        <taxon>Alphaproteobacteria</taxon>
        <taxon>Hyphomicrobiales</taxon>
        <taxon>Nitrobacteraceae</taxon>
        <taxon>Afipia</taxon>
    </lineage>
</organism>
<dbReference type="AlphaFoldDB" id="A0A4V6BFS3"/>
<evidence type="ECO:0000313" key="4">
    <source>
        <dbReference type="Proteomes" id="UP000034832"/>
    </source>
</evidence>
<accession>A0A4V6BFS3</accession>
<dbReference type="GO" id="GO:0045271">
    <property type="term" value="C:respiratory chain complex I"/>
    <property type="evidence" value="ECO:0007669"/>
    <property type="project" value="InterPro"/>
</dbReference>
<keyword evidence="3" id="KW-0830">Ubiquinone</keyword>
<reference evidence="2 5" key="2">
    <citation type="submission" date="2020-08" db="EMBL/GenBank/DDBJ databases">
        <title>Genomic Encyclopedia of Type Strains, Phase IV (KMG-IV): sequencing the most valuable type-strain genomes for metagenomic binning, comparative biology and taxonomic classification.</title>
        <authorList>
            <person name="Goeker M."/>
        </authorList>
    </citation>
    <scope>NUCLEOTIDE SEQUENCE [LARGE SCALE GENOMIC DNA]</scope>
    <source>
        <strain evidence="2 5">DSM 17498</strain>
    </source>
</reference>
<dbReference type="EMBL" id="LBIA02000001">
    <property type="protein sequence ID" value="TKT73123.1"/>
    <property type="molecule type" value="Genomic_DNA"/>
</dbReference>
<dbReference type="STRING" id="211460.YH63_01280"/>
<gene>
    <name evidence="2" type="ORF">HNQ36_001211</name>
    <name evidence="3" type="ORF">YH63_017785</name>
</gene>
<comment type="caution">
    <text evidence="3">The sequence shown here is derived from an EMBL/GenBank/DDBJ whole genome shotgun (WGS) entry which is preliminary data.</text>
</comment>
<evidence type="ECO:0000313" key="5">
    <source>
        <dbReference type="Proteomes" id="UP000521227"/>
    </source>
</evidence>
<dbReference type="Pfam" id="PF05071">
    <property type="entry name" value="NDUFA12"/>
    <property type="match status" value="1"/>
</dbReference>
<evidence type="ECO:0000256" key="1">
    <source>
        <dbReference type="SAM" id="MobiDB-lite"/>
    </source>
</evidence>
<dbReference type="EMBL" id="JACHIJ010000002">
    <property type="protein sequence ID" value="MBB5051257.1"/>
    <property type="molecule type" value="Genomic_DNA"/>
</dbReference>
<name>A0A4V6BFS3_9BRAD</name>
<evidence type="ECO:0000313" key="3">
    <source>
        <dbReference type="EMBL" id="TKT73123.1"/>
    </source>
</evidence>